<accession>A0A397SQ48</accession>
<dbReference type="Pfam" id="PF10294">
    <property type="entry name" value="Methyltransf_16"/>
    <property type="match status" value="1"/>
</dbReference>
<dbReference type="Proteomes" id="UP000265703">
    <property type="component" value="Unassembled WGS sequence"/>
</dbReference>
<evidence type="ECO:0000313" key="1">
    <source>
        <dbReference type="EMBL" id="RIA88128.1"/>
    </source>
</evidence>
<protein>
    <recommendedName>
        <fullName evidence="3">Methyltransferase-domain-containing protein</fullName>
    </recommendedName>
</protein>
<dbReference type="InterPro" id="IPR019410">
    <property type="entry name" value="Methyltransf_16"/>
</dbReference>
<dbReference type="OrthoDB" id="407325at2759"/>
<evidence type="ECO:0000313" key="2">
    <source>
        <dbReference type="Proteomes" id="UP000265703"/>
    </source>
</evidence>
<sequence length="134" mass="14453">MSLSNNTSDISSLNSSTTLLLLEGPKFPSFDFNISSSNQSNSFRIKNQTIYLYPGTNEFSMNDDHTIKTANSVWDASLILSKFLEKQCNENKLDLKGKKVIEVGAGKSIPSLTSSILGASMVTITDAPSIGIIG</sequence>
<name>A0A397SQ48_9GLOM</name>
<organism evidence="1 2">
    <name type="scientific">Glomus cerebriforme</name>
    <dbReference type="NCBI Taxonomy" id="658196"/>
    <lineage>
        <taxon>Eukaryota</taxon>
        <taxon>Fungi</taxon>
        <taxon>Fungi incertae sedis</taxon>
        <taxon>Mucoromycota</taxon>
        <taxon>Glomeromycotina</taxon>
        <taxon>Glomeromycetes</taxon>
        <taxon>Glomerales</taxon>
        <taxon>Glomeraceae</taxon>
        <taxon>Glomus</taxon>
    </lineage>
</organism>
<dbReference type="InterPro" id="IPR029063">
    <property type="entry name" value="SAM-dependent_MTases_sf"/>
</dbReference>
<dbReference type="AlphaFoldDB" id="A0A397SQ48"/>
<gene>
    <name evidence="1" type="ORF">C1645_877623</name>
</gene>
<dbReference type="Gene3D" id="3.40.50.150">
    <property type="entry name" value="Vaccinia Virus protein VP39"/>
    <property type="match status" value="1"/>
</dbReference>
<reference evidence="1 2" key="1">
    <citation type="submission" date="2018-06" db="EMBL/GenBank/DDBJ databases">
        <title>Comparative genomics reveals the genomic features of Rhizophagus irregularis, R. cerebriforme, R. diaphanum and Gigaspora rosea, and their symbiotic lifestyle signature.</title>
        <authorList>
            <person name="Morin E."/>
            <person name="San Clemente H."/>
            <person name="Chen E.C.H."/>
            <person name="De La Providencia I."/>
            <person name="Hainaut M."/>
            <person name="Kuo A."/>
            <person name="Kohler A."/>
            <person name="Murat C."/>
            <person name="Tang N."/>
            <person name="Roy S."/>
            <person name="Loubradou J."/>
            <person name="Henrissat B."/>
            <person name="Grigoriev I.V."/>
            <person name="Corradi N."/>
            <person name="Roux C."/>
            <person name="Martin F.M."/>
        </authorList>
    </citation>
    <scope>NUCLEOTIDE SEQUENCE [LARGE SCALE GENOMIC DNA]</scope>
    <source>
        <strain evidence="1 2">DAOM 227022</strain>
    </source>
</reference>
<proteinExistence type="predicted"/>
<dbReference type="EMBL" id="QKYT01000278">
    <property type="protein sequence ID" value="RIA88128.1"/>
    <property type="molecule type" value="Genomic_DNA"/>
</dbReference>
<keyword evidence="2" id="KW-1185">Reference proteome</keyword>
<evidence type="ECO:0008006" key="3">
    <source>
        <dbReference type="Google" id="ProtNLM"/>
    </source>
</evidence>
<comment type="caution">
    <text evidence="1">The sequence shown here is derived from an EMBL/GenBank/DDBJ whole genome shotgun (WGS) entry which is preliminary data.</text>
</comment>
<dbReference type="STRING" id="658196.A0A397SQ48"/>